<sequence>MHVLECLPAPVLWPACAFLDADDIVQLSAVSPSLHQGLSSAAADGQIWSRRTRSLAASYDVSLFSTLACWDTPSTWTGLTTFRELYFWARRVLPLLGLWRWDKGMHGGVLVLRAQGGVVLASLIRPIHEPHFYTSAAVHFTSRTIFRLLAKQRLPLPSGKSGTFVAASMVEVPGKGTDDNRLCEVVSAIGVVQLLPSPAADATSAPHENACAERLVLAYQASCRGYSYSDGSYADGSAQAGATAPVIMPEAGREKFERLPAPCALPFLLSATCGAALAGRFGQWPAPPPLVGFGHQSAAALLGPDQSAAAAAAAPPAAALPPIAVAGDAPHDDAAAAAMPLVARNVLIGRALPQHNQRGGVMELARSPLARHVPGLFFAIYGPHGIEMVSVRLEDGMLKGLKATGDGNVPSGRLTFRSAGPLQVPPFATPPCSCGFECECFTSNELRHVTLLGKMEAQARTAQTGFINDTWNNATIVLFDAREEWMHYSTREPAVARVLESPIRAVAAPTGCASSIATCAIGLLVTWCGDGFRTSMRFRPFCP</sequence>
<evidence type="ECO:0000313" key="1">
    <source>
        <dbReference type="EMBL" id="KAG5190760.1"/>
    </source>
</evidence>
<protein>
    <recommendedName>
        <fullName evidence="3">F-box domain-containing protein</fullName>
    </recommendedName>
</protein>
<dbReference type="AlphaFoldDB" id="A0A835ZGA5"/>
<reference evidence="1" key="1">
    <citation type="submission" date="2021-02" db="EMBL/GenBank/DDBJ databases">
        <title>First Annotated Genome of the Yellow-green Alga Tribonema minus.</title>
        <authorList>
            <person name="Mahan K.M."/>
        </authorList>
    </citation>
    <scope>NUCLEOTIDE SEQUENCE</scope>
    <source>
        <strain evidence="1">UTEX B ZZ1240</strain>
    </source>
</reference>
<accession>A0A835ZGA5</accession>
<dbReference type="OrthoDB" id="722566at2759"/>
<dbReference type="Pfam" id="PF12014">
    <property type="entry name" value="Cyclin_D1_bind"/>
    <property type="match status" value="1"/>
</dbReference>
<evidence type="ECO:0000313" key="2">
    <source>
        <dbReference type="Proteomes" id="UP000664859"/>
    </source>
</evidence>
<comment type="caution">
    <text evidence="1">The sequence shown here is derived from an EMBL/GenBank/DDBJ whole genome shotgun (WGS) entry which is preliminary data.</text>
</comment>
<evidence type="ECO:0008006" key="3">
    <source>
        <dbReference type="Google" id="ProtNLM"/>
    </source>
</evidence>
<dbReference type="UniPathway" id="UPA00143"/>
<keyword evidence="2" id="KW-1185">Reference proteome</keyword>
<name>A0A835ZGA5_9STRA</name>
<organism evidence="1 2">
    <name type="scientific">Tribonema minus</name>
    <dbReference type="NCBI Taxonomy" id="303371"/>
    <lineage>
        <taxon>Eukaryota</taxon>
        <taxon>Sar</taxon>
        <taxon>Stramenopiles</taxon>
        <taxon>Ochrophyta</taxon>
        <taxon>PX clade</taxon>
        <taxon>Xanthophyceae</taxon>
        <taxon>Tribonematales</taxon>
        <taxon>Tribonemataceae</taxon>
        <taxon>Tribonema</taxon>
    </lineage>
</organism>
<dbReference type="Proteomes" id="UP000664859">
    <property type="component" value="Unassembled WGS sequence"/>
</dbReference>
<dbReference type="EMBL" id="JAFCMP010000028">
    <property type="protein sequence ID" value="KAG5190760.1"/>
    <property type="molecule type" value="Genomic_DNA"/>
</dbReference>
<dbReference type="GO" id="GO:0016567">
    <property type="term" value="P:protein ubiquitination"/>
    <property type="evidence" value="ECO:0007669"/>
    <property type="project" value="UniProtKB-UniPathway"/>
</dbReference>
<proteinExistence type="predicted"/>
<gene>
    <name evidence="1" type="ORF">JKP88DRAFT_297816</name>
</gene>